<organism evidence="1">
    <name type="scientific">marine sediment metagenome</name>
    <dbReference type="NCBI Taxonomy" id="412755"/>
    <lineage>
        <taxon>unclassified sequences</taxon>
        <taxon>metagenomes</taxon>
        <taxon>ecological metagenomes</taxon>
    </lineage>
</organism>
<proteinExistence type="predicted"/>
<reference evidence="1" key="1">
    <citation type="journal article" date="2015" name="Nature">
        <title>Complex archaea that bridge the gap between prokaryotes and eukaryotes.</title>
        <authorList>
            <person name="Spang A."/>
            <person name="Saw J.H."/>
            <person name="Jorgensen S.L."/>
            <person name="Zaremba-Niedzwiedzka K."/>
            <person name="Martijn J."/>
            <person name="Lind A.E."/>
            <person name="van Eijk R."/>
            <person name="Schleper C."/>
            <person name="Guy L."/>
            <person name="Ettema T.J."/>
        </authorList>
    </citation>
    <scope>NUCLEOTIDE SEQUENCE</scope>
</reference>
<sequence length="84" mass="9342">MHTTELIEKCLQDIPVPHCNHQANCTRVEQAIEVAIPIIAQEIKNMKLPGITPREYPNVREAVAACKAQLDLLKAIDNLLGENT</sequence>
<comment type="caution">
    <text evidence="1">The sequence shown here is derived from an EMBL/GenBank/DDBJ whole genome shotgun (WGS) entry which is preliminary data.</text>
</comment>
<gene>
    <name evidence="1" type="ORF">LCGC14_1380040</name>
</gene>
<dbReference type="AlphaFoldDB" id="A0A0F9K3C5"/>
<protein>
    <submittedName>
        <fullName evidence="1">Uncharacterized protein</fullName>
    </submittedName>
</protein>
<name>A0A0F9K3C5_9ZZZZ</name>
<evidence type="ECO:0000313" key="1">
    <source>
        <dbReference type="EMBL" id="KKM76443.1"/>
    </source>
</evidence>
<accession>A0A0F9K3C5</accession>
<dbReference type="EMBL" id="LAZR01008808">
    <property type="protein sequence ID" value="KKM76443.1"/>
    <property type="molecule type" value="Genomic_DNA"/>
</dbReference>